<name>A0A1I1NBF1_RUMAL</name>
<dbReference type="Proteomes" id="UP000182192">
    <property type="component" value="Unassembled WGS sequence"/>
</dbReference>
<accession>A0A1I1NBF1</accession>
<organism evidence="1 2">
    <name type="scientific">Ruminococcus albus</name>
    <dbReference type="NCBI Taxonomy" id="1264"/>
    <lineage>
        <taxon>Bacteria</taxon>
        <taxon>Bacillati</taxon>
        <taxon>Bacillota</taxon>
        <taxon>Clostridia</taxon>
        <taxon>Eubacteriales</taxon>
        <taxon>Oscillospiraceae</taxon>
        <taxon>Ruminococcus</taxon>
    </lineage>
</organism>
<proteinExistence type="predicted"/>
<sequence length="149" mass="17178">MNNSELADMIGEALLWDIVSEYVGNDLDSIKNELRQLGYIDKSNVEKITRAEVHESDEFIVTDFNEQDGHLTICFEMPAIINTTGDNKEYLFSVTTYCKGTLRIPDADSYDWDSLDFYDMDRYEILSHSDLVNILDLHYEDTEADDLTV</sequence>
<reference evidence="1 2" key="1">
    <citation type="submission" date="2016-10" db="EMBL/GenBank/DDBJ databases">
        <authorList>
            <person name="de Groot N.N."/>
        </authorList>
    </citation>
    <scope>NUCLEOTIDE SEQUENCE [LARGE SCALE GENOMIC DNA]</scope>
    <source>
        <strain evidence="1 2">AR67</strain>
    </source>
</reference>
<gene>
    <name evidence="1" type="ORF">SAMN02910406_02672</name>
</gene>
<dbReference type="RefSeq" id="WP_074962311.1">
    <property type="nucleotide sequence ID" value="NZ_FOKQ01000025.1"/>
</dbReference>
<evidence type="ECO:0000313" key="2">
    <source>
        <dbReference type="Proteomes" id="UP000182192"/>
    </source>
</evidence>
<dbReference type="OrthoDB" id="9899524at2"/>
<evidence type="ECO:0000313" key="1">
    <source>
        <dbReference type="EMBL" id="SFC92093.1"/>
    </source>
</evidence>
<dbReference type="AlphaFoldDB" id="A0A1I1NBF1"/>
<protein>
    <submittedName>
        <fullName evidence="1">Uncharacterized protein</fullName>
    </submittedName>
</protein>
<dbReference type="EMBL" id="FOKQ01000025">
    <property type="protein sequence ID" value="SFC92093.1"/>
    <property type="molecule type" value="Genomic_DNA"/>
</dbReference>